<comment type="caution">
    <text evidence="1">The sequence shown here is derived from an EMBL/GenBank/DDBJ whole genome shotgun (WGS) entry which is preliminary data.</text>
</comment>
<accession>A0ACC1L7E7</accession>
<gene>
    <name evidence="1" type="primary">SVF1</name>
    <name evidence="1" type="ORF">H4R21_002507</name>
</gene>
<protein>
    <submittedName>
        <fullName evidence="1">Cell survival pathways protein</fullName>
    </submittedName>
</protein>
<organism evidence="1 2">
    <name type="scientific">Coemansia helicoidea</name>
    <dbReference type="NCBI Taxonomy" id="1286919"/>
    <lineage>
        <taxon>Eukaryota</taxon>
        <taxon>Fungi</taxon>
        <taxon>Fungi incertae sedis</taxon>
        <taxon>Zoopagomycota</taxon>
        <taxon>Kickxellomycotina</taxon>
        <taxon>Kickxellomycetes</taxon>
        <taxon>Kickxellales</taxon>
        <taxon>Kickxellaceae</taxon>
        <taxon>Coemansia</taxon>
    </lineage>
</organism>
<evidence type="ECO:0000313" key="2">
    <source>
        <dbReference type="Proteomes" id="UP001140087"/>
    </source>
</evidence>
<dbReference type="EMBL" id="JANBUN010000652">
    <property type="protein sequence ID" value="KAJ2802206.1"/>
    <property type="molecule type" value="Genomic_DNA"/>
</dbReference>
<keyword evidence="2" id="KW-1185">Reference proteome</keyword>
<sequence>MAPKKTITAASLVHDGHPVATQAVPADFAWQRDSTGSETQTLYFHLDNGCLGFVQIAWAYLALTTTVETNALFYVPGQPCVFETHNGHHLRVKKDSREFDCKGVSMAWNDDHTKLTIKYTAGRERDAKGVSASFEFTRTSDGYKIGDAKNHIGSGTAAHYFYPSGAIVGKGEIGGTKFDSAGVGMFIHAHSANIMPYNVGAEWNLAFFIGHREGVAADQRTSANACMFHLLHYRTPDSYGAVNCSNGGLTEDNDLRAVMWDSTVEHRDRAKDPNGSGYDIPSSVFVTAKGATTDGRAVTVTFDAKPAKRLHDIDVLNAMPYVVRRLVQALITKPFIFERYEDNATVRVEIEGEEPYTLVGVAFHELTLMG</sequence>
<name>A0ACC1L7E7_9FUNG</name>
<reference evidence="1" key="1">
    <citation type="submission" date="2022-07" db="EMBL/GenBank/DDBJ databases">
        <title>Phylogenomic reconstructions and comparative analyses of Kickxellomycotina fungi.</title>
        <authorList>
            <person name="Reynolds N.K."/>
            <person name="Stajich J.E."/>
            <person name="Barry K."/>
            <person name="Grigoriev I.V."/>
            <person name="Crous P."/>
            <person name="Smith M.E."/>
        </authorList>
    </citation>
    <scope>NUCLEOTIDE SEQUENCE</scope>
    <source>
        <strain evidence="1">BCRC 34780</strain>
    </source>
</reference>
<dbReference type="Proteomes" id="UP001140087">
    <property type="component" value="Unassembled WGS sequence"/>
</dbReference>
<evidence type="ECO:0000313" key="1">
    <source>
        <dbReference type="EMBL" id="KAJ2802206.1"/>
    </source>
</evidence>
<proteinExistence type="predicted"/>